<reference evidence="1 2" key="1">
    <citation type="journal article" date="2004" name="Emerg. Infect. Dis.">
        <title>Amoebae-resisting bacteria isolated from human nasal swabs by amoebal coculture.</title>
        <authorList>
            <person name="Greub G."/>
            <person name="La Scola B."/>
            <person name="Raoult D."/>
        </authorList>
    </citation>
    <scope>NUCLEOTIDE SEQUENCE [LARGE SCALE GENOMIC DNA]</scope>
    <source>
        <strain evidence="1 2">CCUG 51329</strain>
    </source>
</reference>
<name>A0A3D9B1C3_9FLAO</name>
<gene>
    <name evidence="1" type="ORF">DRF68_13425</name>
</gene>
<accession>A0A3D9B1C3</accession>
<dbReference type="EMBL" id="QNVU01000026">
    <property type="protein sequence ID" value="REC47401.1"/>
    <property type="molecule type" value="Genomic_DNA"/>
</dbReference>
<keyword evidence="2" id="KW-1185">Reference proteome</keyword>
<dbReference type="Proteomes" id="UP000256924">
    <property type="component" value="Unassembled WGS sequence"/>
</dbReference>
<sequence length="168" mass="19294">MRLPKNDPYANKIKVTALKLPQTIIPAADKIVEMRRKYEAYLKYETDGHYSTVYLVCLMLGMDSKLAQQLATATEAPDTTMHSAKKYELNDTWANRFHQLNTHSLTNGFHGSDELITALLFLYTEVSDINELGRLLHRFGDTYAHTELNNTEDWESVKKVDLNEHTES</sequence>
<comment type="caution">
    <text evidence="1">The sequence shown here is derived from an EMBL/GenBank/DDBJ whole genome shotgun (WGS) entry which is preliminary data.</text>
</comment>
<evidence type="ECO:0000313" key="1">
    <source>
        <dbReference type="EMBL" id="REC47401.1"/>
    </source>
</evidence>
<dbReference type="AlphaFoldDB" id="A0A3D9B1C3"/>
<evidence type="ECO:0000313" key="2">
    <source>
        <dbReference type="Proteomes" id="UP000256924"/>
    </source>
</evidence>
<proteinExistence type="predicted"/>
<organism evidence="1 2">
    <name type="scientific">Candidatus Chryseobacterium massiliense</name>
    <dbReference type="NCBI Taxonomy" id="204089"/>
    <lineage>
        <taxon>Bacteria</taxon>
        <taxon>Pseudomonadati</taxon>
        <taxon>Bacteroidota</taxon>
        <taxon>Flavobacteriia</taxon>
        <taxon>Flavobacteriales</taxon>
        <taxon>Weeksellaceae</taxon>
        <taxon>Chryseobacterium group</taxon>
        <taxon>Chryseobacterium</taxon>
    </lineage>
</organism>
<protein>
    <submittedName>
        <fullName evidence="1">Uncharacterized protein</fullName>
    </submittedName>
</protein>